<reference evidence="2" key="1">
    <citation type="submission" date="2011-08" db="EMBL/GenBank/DDBJ databases">
        <title>The complete genome of Muricauda ruestringensis DSM 13258.</title>
        <authorList>
            <person name="Lucas S."/>
            <person name="Han J."/>
            <person name="Lapidus A."/>
            <person name="Bruce D."/>
            <person name="Goodwin L."/>
            <person name="Pitluck S."/>
            <person name="Peters L."/>
            <person name="Kyrpides N."/>
            <person name="Mavromatis K."/>
            <person name="Ivanova N."/>
            <person name="Ovchinnikova G."/>
            <person name="Teshima H."/>
            <person name="Detter J.C."/>
            <person name="Tapia R."/>
            <person name="Han C."/>
            <person name="Land M."/>
            <person name="Hauser L."/>
            <person name="Markowitz V."/>
            <person name="Cheng J.-F."/>
            <person name="Hugenholtz P."/>
            <person name="Woyke T."/>
            <person name="Wu D."/>
            <person name="Spring S."/>
            <person name="Schroeder M."/>
            <person name="Brambilla E."/>
            <person name="Klenk H.-P."/>
            <person name="Eisen J.A."/>
        </authorList>
    </citation>
    <scope>NUCLEOTIDE SEQUENCE [LARGE SCALE GENOMIC DNA]</scope>
    <source>
        <strain evidence="2">DSM 13258 / LMG 19739 / B1</strain>
    </source>
</reference>
<dbReference type="SUPFAM" id="SSF53335">
    <property type="entry name" value="S-adenosyl-L-methionine-dependent methyltransferases"/>
    <property type="match status" value="1"/>
</dbReference>
<dbReference type="GO" id="GO:0032259">
    <property type="term" value="P:methylation"/>
    <property type="evidence" value="ECO:0007669"/>
    <property type="project" value="UniProtKB-KW"/>
</dbReference>
<dbReference type="Pfam" id="PF13489">
    <property type="entry name" value="Methyltransf_23"/>
    <property type="match status" value="1"/>
</dbReference>
<dbReference type="Gene3D" id="3.40.50.150">
    <property type="entry name" value="Vaccinia Virus protein VP39"/>
    <property type="match status" value="1"/>
</dbReference>
<name>G2PRB4_ALLRU</name>
<dbReference type="eggNOG" id="COG0500">
    <property type="taxonomic scope" value="Bacteria"/>
</dbReference>
<dbReference type="EMBL" id="CP002999">
    <property type="protein sequence ID" value="AEM69295.1"/>
    <property type="molecule type" value="Genomic_DNA"/>
</dbReference>
<dbReference type="PANTHER" id="PTHR43861">
    <property type="entry name" value="TRANS-ACONITATE 2-METHYLTRANSFERASE-RELATED"/>
    <property type="match status" value="1"/>
</dbReference>
<dbReference type="KEGG" id="mrs:Murru_0239"/>
<proteinExistence type="predicted"/>
<keyword evidence="1" id="KW-0808">Transferase</keyword>
<sequence length="221" mass="25323">MSKEIISSWDKNAAEWIKVIQNDSIPSRKFTNLAILETIKQLDGDKIVDIGCGEGWLTREMANLGWEATGLDATASLIEEARKNSNQPFEVFTFEDIIEGKNIPNTPFDAAVFNFCLYLKDGLKELLSNTLNQLSKDGVLLIQTLHPYFLIQNDLKFKSQWLSDSWKGLPGNFTDGHSWYARTMEDWLHELNQLENSNFNIREILNDEEKPISLIIKINKI</sequence>
<dbReference type="HOGENOM" id="CLU_049749_1_1_10"/>
<organism evidence="1 2">
    <name type="scientific">Allomuricauda ruestringensis (strain DSM 13258 / CIP 107369 / LMG 19739 / B1)</name>
    <name type="common">Muricauda ruestringensis</name>
    <dbReference type="NCBI Taxonomy" id="886377"/>
    <lineage>
        <taxon>Bacteria</taxon>
        <taxon>Pseudomonadati</taxon>
        <taxon>Bacteroidota</taxon>
        <taxon>Flavobacteriia</taxon>
        <taxon>Flavobacteriales</taxon>
        <taxon>Flavobacteriaceae</taxon>
        <taxon>Flagellimonas</taxon>
    </lineage>
</organism>
<keyword evidence="2" id="KW-1185">Reference proteome</keyword>
<dbReference type="InterPro" id="IPR029063">
    <property type="entry name" value="SAM-dependent_MTases_sf"/>
</dbReference>
<accession>G2PRB4</accession>
<dbReference type="GO" id="GO:0008168">
    <property type="term" value="F:methyltransferase activity"/>
    <property type="evidence" value="ECO:0007669"/>
    <property type="project" value="UniProtKB-KW"/>
</dbReference>
<gene>
    <name evidence="1" type="ordered locus">Murru_0239</name>
</gene>
<dbReference type="RefSeq" id="WP_014031579.1">
    <property type="nucleotide sequence ID" value="NC_015945.1"/>
</dbReference>
<dbReference type="CDD" id="cd02440">
    <property type="entry name" value="AdoMet_MTases"/>
    <property type="match status" value="1"/>
</dbReference>
<keyword evidence="1" id="KW-0489">Methyltransferase</keyword>
<dbReference type="OrthoDB" id="9791837at2"/>
<protein>
    <submittedName>
        <fullName evidence="1">Methyltransferase type 11</fullName>
    </submittedName>
</protein>
<reference evidence="1 2" key="2">
    <citation type="journal article" date="2012" name="Stand. Genomic Sci.">
        <title>Complete genome sequence of the facultatively anaerobic, appendaged bacterium Muricauda ruestringensis type strain (B1(T)).</title>
        <authorList>
            <person name="Huntemann M."/>
            <person name="Teshima H."/>
            <person name="Lapidus A."/>
            <person name="Nolan M."/>
            <person name="Lucas S."/>
            <person name="Hammon N."/>
            <person name="Deshpande S."/>
            <person name="Cheng J.F."/>
            <person name="Tapia R."/>
            <person name="Goodwin L.A."/>
            <person name="Pitluck S."/>
            <person name="Liolios K."/>
            <person name="Pagani I."/>
            <person name="Ivanova N."/>
            <person name="Mavromatis K."/>
            <person name="Mikhailova N."/>
            <person name="Pati A."/>
            <person name="Chen A."/>
            <person name="Palaniappan K."/>
            <person name="Land M."/>
            <person name="Hauser L."/>
            <person name="Pan C."/>
            <person name="Brambilla E.M."/>
            <person name="Rohde M."/>
            <person name="Spring S."/>
            <person name="Goker M."/>
            <person name="Detter J.C."/>
            <person name="Bristow J."/>
            <person name="Eisen J.A."/>
            <person name="Markowitz V."/>
            <person name="Hugenholtz P."/>
            <person name="Kyrpides N.C."/>
            <person name="Klenk H.P."/>
            <person name="Woyke T."/>
        </authorList>
    </citation>
    <scope>NUCLEOTIDE SEQUENCE [LARGE SCALE GENOMIC DNA]</scope>
    <source>
        <strain evidence="2">DSM 13258 / LMG 19739 / B1</strain>
    </source>
</reference>
<evidence type="ECO:0000313" key="1">
    <source>
        <dbReference type="EMBL" id="AEM69295.1"/>
    </source>
</evidence>
<evidence type="ECO:0000313" key="2">
    <source>
        <dbReference type="Proteomes" id="UP000008908"/>
    </source>
</evidence>
<dbReference type="STRING" id="886377.Murru_0239"/>
<dbReference type="Proteomes" id="UP000008908">
    <property type="component" value="Chromosome"/>
</dbReference>
<dbReference type="AlphaFoldDB" id="G2PRB4"/>